<accession>A0A2N5XZQ0</accession>
<dbReference type="InterPro" id="IPR012902">
    <property type="entry name" value="N_methyl_site"/>
</dbReference>
<reference evidence="4" key="1">
    <citation type="submission" date="2017-11" db="EMBL/GenBank/DDBJ databases">
        <title>The draft genome sequence of Chromatocurvus sp. F02.</title>
        <authorList>
            <person name="Du Z.-J."/>
            <person name="Chang Y.-Q."/>
        </authorList>
    </citation>
    <scope>NUCLEOTIDE SEQUENCE [LARGE SCALE GENOMIC DNA]</scope>
    <source>
        <strain evidence="4">F02</strain>
    </source>
</reference>
<dbReference type="Proteomes" id="UP000234845">
    <property type="component" value="Unassembled WGS sequence"/>
</dbReference>
<gene>
    <name evidence="3" type="primary">pilV</name>
    <name evidence="3" type="ORF">CWI75_14230</name>
</gene>
<dbReference type="AlphaFoldDB" id="A0A2N5XZQ0"/>
<dbReference type="NCBIfam" id="TIGR02523">
    <property type="entry name" value="type_IV_pilV"/>
    <property type="match status" value="1"/>
</dbReference>
<protein>
    <submittedName>
        <fullName evidence="3">Type IV pilus modification protein PilV</fullName>
    </submittedName>
</protein>
<keyword evidence="1" id="KW-1133">Transmembrane helix</keyword>
<keyword evidence="1" id="KW-0472">Membrane</keyword>
<dbReference type="Pfam" id="PF22150">
    <property type="entry name" value="Tt1218-like"/>
    <property type="match status" value="1"/>
</dbReference>
<dbReference type="InterPro" id="IPR013362">
    <property type="entry name" value="Pilus_4_PilV"/>
</dbReference>
<evidence type="ECO:0000313" key="4">
    <source>
        <dbReference type="Proteomes" id="UP000234845"/>
    </source>
</evidence>
<comment type="caution">
    <text evidence="3">The sequence shown here is derived from an EMBL/GenBank/DDBJ whole genome shotgun (WGS) entry which is preliminary data.</text>
</comment>
<dbReference type="OrthoDB" id="5734318at2"/>
<keyword evidence="1" id="KW-0812">Transmembrane</keyword>
<feature type="domain" description="Type IV pilin Tt1218-like" evidence="2">
    <location>
        <begin position="35"/>
        <end position="111"/>
    </location>
</feature>
<proteinExistence type="predicted"/>
<organism evidence="3 4">
    <name type="scientific">Kineobactrum sediminis</name>
    <dbReference type="NCBI Taxonomy" id="1905677"/>
    <lineage>
        <taxon>Bacteria</taxon>
        <taxon>Pseudomonadati</taxon>
        <taxon>Pseudomonadota</taxon>
        <taxon>Gammaproteobacteria</taxon>
        <taxon>Cellvibrionales</taxon>
        <taxon>Halieaceae</taxon>
        <taxon>Kineobactrum</taxon>
    </lineage>
</organism>
<dbReference type="RefSeq" id="WP_101522188.1">
    <property type="nucleotide sequence ID" value="NZ_PKLZ01000011.1"/>
</dbReference>
<evidence type="ECO:0000259" key="2">
    <source>
        <dbReference type="Pfam" id="PF22150"/>
    </source>
</evidence>
<evidence type="ECO:0000313" key="3">
    <source>
        <dbReference type="EMBL" id="PLW81625.1"/>
    </source>
</evidence>
<dbReference type="InterPro" id="IPR054402">
    <property type="entry name" value="Tt1218-like_dom"/>
</dbReference>
<keyword evidence="4" id="KW-1185">Reference proteome</keyword>
<sequence length="202" mass="20937">MACLWPRKYQSGVGLVEVLIATLVFAVGLLGMAGLQLAAKKNSHEALQRSIATSLARDIVERIHSNPGQLSQYLLEDITAPIAGAKDCASAPGSTETAALCTPAELAAYDLADWRALLFGAAETVVINAAVVSAGGLVDPRACIRSSGRDVKIVLAWRGVNPMTSSAESDCGAGAGIYGPEDELRRLLVLTTQVAGFSGTAL</sequence>
<evidence type="ECO:0000256" key="1">
    <source>
        <dbReference type="SAM" id="Phobius"/>
    </source>
</evidence>
<dbReference type="Pfam" id="PF07963">
    <property type="entry name" value="N_methyl"/>
    <property type="match status" value="1"/>
</dbReference>
<feature type="transmembrane region" description="Helical" evidence="1">
    <location>
        <begin position="18"/>
        <end position="39"/>
    </location>
</feature>
<name>A0A2N5XZQ0_9GAMM</name>
<dbReference type="EMBL" id="PKLZ01000011">
    <property type="protein sequence ID" value="PLW81625.1"/>
    <property type="molecule type" value="Genomic_DNA"/>
</dbReference>